<gene>
    <name evidence="1" type="ORF">S06H3_29539</name>
</gene>
<evidence type="ECO:0000313" key="1">
    <source>
        <dbReference type="EMBL" id="GAI21921.1"/>
    </source>
</evidence>
<sequence>YNILTDGEQTVKWNPIVNEITQLEEQKYLLKSTIGDMTINKIEKVKDVYVKWRMEQSDLHSMGYILDEKLPISKVELWVEFENKTLKKKFKEAADLTLEGLKKYVEFIEAGGNINEYDK</sequence>
<proteinExistence type="predicted"/>
<name>X1MV68_9ZZZZ</name>
<dbReference type="AlphaFoldDB" id="X1MV68"/>
<protein>
    <submittedName>
        <fullName evidence="1">Uncharacterized protein</fullName>
    </submittedName>
</protein>
<dbReference type="SUPFAM" id="SSF55961">
    <property type="entry name" value="Bet v1-like"/>
    <property type="match status" value="1"/>
</dbReference>
<comment type="caution">
    <text evidence="1">The sequence shown here is derived from an EMBL/GenBank/DDBJ whole genome shotgun (WGS) entry which is preliminary data.</text>
</comment>
<organism evidence="1">
    <name type="scientific">marine sediment metagenome</name>
    <dbReference type="NCBI Taxonomy" id="412755"/>
    <lineage>
        <taxon>unclassified sequences</taxon>
        <taxon>metagenomes</taxon>
        <taxon>ecological metagenomes</taxon>
    </lineage>
</organism>
<accession>X1MV68</accession>
<dbReference type="EMBL" id="BARV01017315">
    <property type="protein sequence ID" value="GAI21921.1"/>
    <property type="molecule type" value="Genomic_DNA"/>
</dbReference>
<reference evidence="1" key="1">
    <citation type="journal article" date="2014" name="Front. Microbiol.">
        <title>High frequency of phylogenetically diverse reductive dehalogenase-homologous genes in deep subseafloor sedimentary metagenomes.</title>
        <authorList>
            <person name="Kawai M."/>
            <person name="Futagami T."/>
            <person name="Toyoda A."/>
            <person name="Takaki Y."/>
            <person name="Nishi S."/>
            <person name="Hori S."/>
            <person name="Arai W."/>
            <person name="Tsubouchi T."/>
            <person name="Morono Y."/>
            <person name="Uchiyama I."/>
            <person name="Ito T."/>
            <person name="Fujiyama A."/>
            <person name="Inagaki F."/>
            <person name="Takami H."/>
        </authorList>
    </citation>
    <scope>NUCLEOTIDE SEQUENCE</scope>
    <source>
        <strain evidence="1">Expedition CK06-06</strain>
    </source>
</reference>
<feature type="non-terminal residue" evidence="1">
    <location>
        <position position="1"/>
    </location>
</feature>